<dbReference type="Proteomes" id="UP000553776">
    <property type="component" value="Unassembled WGS sequence"/>
</dbReference>
<gene>
    <name evidence="1" type="ORF">H7B90_25435</name>
</gene>
<name>A0A841U2I6_9BACL</name>
<dbReference type="InterPro" id="IPR013367">
    <property type="entry name" value="Flagellar_put"/>
</dbReference>
<protein>
    <submittedName>
        <fullName evidence="1">Flagellar biosynthesis protein</fullName>
    </submittedName>
</protein>
<keyword evidence="1" id="KW-0969">Cilium</keyword>
<keyword evidence="1" id="KW-0282">Flagellum</keyword>
<reference evidence="1 2" key="1">
    <citation type="submission" date="2020-08" db="EMBL/GenBank/DDBJ databases">
        <title>Cohnella phylogeny.</title>
        <authorList>
            <person name="Dunlap C."/>
        </authorList>
    </citation>
    <scope>NUCLEOTIDE SEQUENCE [LARGE SCALE GENOMIC DNA]</scope>
    <source>
        <strain evidence="1 2">DSM 25239</strain>
    </source>
</reference>
<dbReference type="Pfam" id="PF12611">
    <property type="entry name" value="Flagellar_put"/>
    <property type="match status" value="1"/>
</dbReference>
<sequence length="132" mass="14261">MSDRLLIGHLAASRVGPIAGKRAVHSTTDGQTGAGPADASFKQLLDRADLKFSHHAEQRLKQRGIRFQPEQLDRIASAIDQAEAKGAKDSLVLYRDIAMIVSVPNRTVVTAMDGATMQDHVFTQIDSAVVVN</sequence>
<accession>A0A841U2I6</accession>
<organism evidence="1 2">
    <name type="scientific">Cohnella xylanilytica</name>
    <dbReference type="NCBI Taxonomy" id="557555"/>
    <lineage>
        <taxon>Bacteria</taxon>
        <taxon>Bacillati</taxon>
        <taxon>Bacillota</taxon>
        <taxon>Bacilli</taxon>
        <taxon>Bacillales</taxon>
        <taxon>Paenibacillaceae</taxon>
        <taxon>Cohnella</taxon>
    </lineage>
</organism>
<dbReference type="AlphaFoldDB" id="A0A841U2I6"/>
<dbReference type="NCBIfam" id="TIGR02530">
    <property type="entry name" value="flg_new"/>
    <property type="match status" value="1"/>
</dbReference>
<evidence type="ECO:0000313" key="1">
    <source>
        <dbReference type="EMBL" id="MBB6694745.1"/>
    </source>
</evidence>
<keyword evidence="2" id="KW-1185">Reference proteome</keyword>
<evidence type="ECO:0000313" key="2">
    <source>
        <dbReference type="Proteomes" id="UP000553776"/>
    </source>
</evidence>
<comment type="caution">
    <text evidence="1">The sequence shown here is derived from an EMBL/GenBank/DDBJ whole genome shotgun (WGS) entry which is preliminary data.</text>
</comment>
<dbReference type="EMBL" id="JACJVR010000102">
    <property type="protein sequence ID" value="MBB6694745.1"/>
    <property type="molecule type" value="Genomic_DNA"/>
</dbReference>
<proteinExistence type="predicted"/>
<keyword evidence="1" id="KW-0966">Cell projection</keyword>
<dbReference type="RefSeq" id="WP_185138711.1">
    <property type="nucleotide sequence ID" value="NZ_BORM01000002.1"/>
</dbReference>